<dbReference type="InterPro" id="IPR050364">
    <property type="entry name" value="Cytochrome_P450_fung"/>
</dbReference>
<dbReference type="GO" id="GO:0016705">
    <property type="term" value="F:oxidoreductase activity, acting on paired donors, with incorporation or reduction of molecular oxygen"/>
    <property type="evidence" value="ECO:0007669"/>
    <property type="project" value="InterPro"/>
</dbReference>
<dbReference type="InterPro" id="IPR002401">
    <property type="entry name" value="Cyt_P450_E_grp-I"/>
</dbReference>
<dbReference type="Gene3D" id="1.10.630.10">
    <property type="entry name" value="Cytochrome P450"/>
    <property type="match status" value="1"/>
</dbReference>
<comment type="cofactor">
    <cofactor evidence="6">
        <name>heme</name>
        <dbReference type="ChEBI" id="CHEBI:30413"/>
    </cofactor>
</comment>
<evidence type="ECO:0000256" key="5">
    <source>
        <dbReference type="ARBA" id="ARBA00023033"/>
    </source>
</evidence>
<keyword evidence="7" id="KW-1133">Transmembrane helix</keyword>
<feature type="binding site" description="axial binding residue" evidence="6">
    <location>
        <position position="437"/>
    </location>
    <ligand>
        <name>heme</name>
        <dbReference type="ChEBI" id="CHEBI:30413"/>
    </ligand>
    <ligandPart>
        <name>Fe</name>
        <dbReference type="ChEBI" id="CHEBI:18248"/>
    </ligandPart>
</feature>
<keyword evidence="7" id="KW-0812">Transmembrane</keyword>
<dbReference type="GO" id="GO:0020037">
    <property type="term" value="F:heme binding"/>
    <property type="evidence" value="ECO:0007669"/>
    <property type="project" value="InterPro"/>
</dbReference>
<proteinExistence type="inferred from homology"/>
<accession>A0A6A6SYJ2</accession>
<evidence type="ECO:0000256" key="1">
    <source>
        <dbReference type="ARBA" id="ARBA00010617"/>
    </source>
</evidence>
<dbReference type="GO" id="GO:0005506">
    <property type="term" value="F:iron ion binding"/>
    <property type="evidence" value="ECO:0007669"/>
    <property type="project" value="InterPro"/>
</dbReference>
<dbReference type="Pfam" id="PF00067">
    <property type="entry name" value="p450"/>
    <property type="match status" value="1"/>
</dbReference>
<comment type="similarity">
    <text evidence="1">Belongs to the cytochrome P450 family.</text>
</comment>
<dbReference type="AlphaFoldDB" id="A0A6A6SYJ2"/>
<evidence type="ECO:0000256" key="6">
    <source>
        <dbReference type="PIRSR" id="PIRSR602401-1"/>
    </source>
</evidence>
<dbReference type="GO" id="GO:0004497">
    <property type="term" value="F:monooxygenase activity"/>
    <property type="evidence" value="ECO:0007669"/>
    <property type="project" value="UniProtKB-KW"/>
</dbReference>
<evidence type="ECO:0000256" key="4">
    <source>
        <dbReference type="ARBA" id="ARBA00023004"/>
    </source>
</evidence>
<keyword evidence="3" id="KW-0560">Oxidoreductase</keyword>
<dbReference type="PANTHER" id="PTHR46300:SF2">
    <property type="entry name" value="CYTOCHROME P450 MONOOXYGENASE ALNH-RELATED"/>
    <property type="match status" value="1"/>
</dbReference>
<keyword evidence="4 6" id="KW-0408">Iron</keyword>
<keyword evidence="7" id="KW-0472">Membrane</keyword>
<organism evidence="8 9">
    <name type="scientific">Lophiostoma macrostomum CBS 122681</name>
    <dbReference type="NCBI Taxonomy" id="1314788"/>
    <lineage>
        <taxon>Eukaryota</taxon>
        <taxon>Fungi</taxon>
        <taxon>Dikarya</taxon>
        <taxon>Ascomycota</taxon>
        <taxon>Pezizomycotina</taxon>
        <taxon>Dothideomycetes</taxon>
        <taxon>Pleosporomycetidae</taxon>
        <taxon>Pleosporales</taxon>
        <taxon>Lophiostomataceae</taxon>
        <taxon>Lophiostoma</taxon>
    </lineage>
</organism>
<sequence length="522" mass="59696">MYTTASLALILLPVLGVISVAINILRYGRRDKRLPPGPRTVPIFGNALQIPGSRFPQKLKEWADEYGGIYSLKVGASTMIILNDRRAVHQLVDKKSAMYGDRPFDRQWEIALGEDINFSAMHATPTWRSFRKIAAQMLSPKSIDDKIAPGQEAEICKLTFDLLETPERFFEHIKRVTASTASTIIYGHRAKSCEDYWCSINPTLKAGSYLPVEHFPILKLIPERFLESRKRARNAFSDTRNEWNEARRRVETRRTNGDLRNSLADQLFSGNAKTDFPLSKLQQDSLLGTLYGAGSDTTSNSMLSSILHLAKYPEFQAKARTELDRVCGTERMPQWSDFADCPYINCIVKEGQRIRSVAPLGLAHRVNCDDWFDGMLIPKDATIFIPPYVLNRTLYENSEEYNPDRYLNHPRLAMDYAGSPDYMNRDHYSYGAGKRICVGIHLAERTQWRVLARLLWAFKIEPAIDDETGFPVPLDTSDDAYGEGLLSHPLPYKVRFTPRSEKHVQIIREEYKNAEEYLSKWD</sequence>
<dbReference type="PANTHER" id="PTHR46300">
    <property type="entry name" value="P450, PUTATIVE (EUROFUNG)-RELATED-RELATED"/>
    <property type="match status" value="1"/>
</dbReference>
<keyword evidence="5" id="KW-0503">Monooxygenase</keyword>
<keyword evidence="6" id="KW-0349">Heme</keyword>
<evidence type="ECO:0000256" key="2">
    <source>
        <dbReference type="ARBA" id="ARBA00022723"/>
    </source>
</evidence>
<reference evidence="8" key="1">
    <citation type="journal article" date="2020" name="Stud. Mycol.">
        <title>101 Dothideomycetes genomes: a test case for predicting lifestyles and emergence of pathogens.</title>
        <authorList>
            <person name="Haridas S."/>
            <person name="Albert R."/>
            <person name="Binder M."/>
            <person name="Bloem J."/>
            <person name="Labutti K."/>
            <person name="Salamov A."/>
            <person name="Andreopoulos B."/>
            <person name="Baker S."/>
            <person name="Barry K."/>
            <person name="Bills G."/>
            <person name="Bluhm B."/>
            <person name="Cannon C."/>
            <person name="Castanera R."/>
            <person name="Culley D."/>
            <person name="Daum C."/>
            <person name="Ezra D."/>
            <person name="Gonzalez J."/>
            <person name="Henrissat B."/>
            <person name="Kuo A."/>
            <person name="Liang C."/>
            <person name="Lipzen A."/>
            <person name="Lutzoni F."/>
            <person name="Magnuson J."/>
            <person name="Mondo S."/>
            <person name="Nolan M."/>
            <person name="Ohm R."/>
            <person name="Pangilinan J."/>
            <person name="Park H.-J."/>
            <person name="Ramirez L."/>
            <person name="Alfaro M."/>
            <person name="Sun H."/>
            <person name="Tritt A."/>
            <person name="Yoshinaga Y."/>
            <person name="Zwiers L.-H."/>
            <person name="Turgeon B."/>
            <person name="Goodwin S."/>
            <person name="Spatafora J."/>
            <person name="Crous P."/>
            <person name="Grigoriev I."/>
        </authorList>
    </citation>
    <scope>NUCLEOTIDE SEQUENCE</scope>
    <source>
        <strain evidence="8">CBS 122681</strain>
    </source>
</reference>
<protein>
    <submittedName>
        <fullName evidence="8">Cytochrome P450 2D18</fullName>
    </submittedName>
</protein>
<dbReference type="Proteomes" id="UP000799324">
    <property type="component" value="Unassembled WGS sequence"/>
</dbReference>
<keyword evidence="9" id="KW-1185">Reference proteome</keyword>
<dbReference type="PRINTS" id="PR00463">
    <property type="entry name" value="EP450I"/>
</dbReference>
<dbReference type="EMBL" id="MU004397">
    <property type="protein sequence ID" value="KAF2652642.1"/>
    <property type="molecule type" value="Genomic_DNA"/>
</dbReference>
<feature type="transmembrane region" description="Helical" evidence="7">
    <location>
        <begin position="6"/>
        <end position="25"/>
    </location>
</feature>
<evidence type="ECO:0000313" key="8">
    <source>
        <dbReference type="EMBL" id="KAF2652642.1"/>
    </source>
</evidence>
<dbReference type="SUPFAM" id="SSF48264">
    <property type="entry name" value="Cytochrome P450"/>
    <property type="match status" value="1"/>
</dbReference>
<dbReference type="OrthoDB" id="1103324at2759"/>
<gene>
    <name evidence="8" type="ORF">K491DRAFT_706337</name>
</gene>
<dbReference type="InterPro" id="IPR001128">
    <property type="entry name" value="Cyt_P450"/>
</dbReference>
<evidence type="ECO:0000256" key="7">
    <source>
        <dbReference type="SAM" id="Phobius"/>
    </source>
</evidence>
<keyword evidence="2 6" id="KW-0479">Metal-binding</keyword>
<evidence type="ECO:0000256" key="3">
    <source>
        <dbReference type="ARBA" id="ARBA00023002"/>
    </source>
</evidence>
<evidence type="ECO:0000313" key="9">
    <source>
        <dbReference type="Proteomes" id="UP000799324"/>
    </source>
</evidence>
<dbReference type="InterPro" id="IPR036396">
    <property type="entry name" value="Cyt_P450_sf"/>
</dbReference>
<name>A0A6A6SYJ2_9PLEO</name>
<dbReference type="PRINTS" id="PR00385">
    <property type="entry name" value="P450"/>
</dbReference>